<accession>A0A4V1G023</accession>
<feature type="transmembrane region" description="Helical" evidence="5">
    <location>
        <begin position="64"/>
        <end position="88"/>
    </location>
</feature>
<evidence type="ECO:0000259" key="6">
    <source>
        <dbReference type="Pfam" id="PF04893"/>
    </source>
</evidence>
<evidence type="ECO:0000256" key="4">
    <source>
        <dbReference type="ARBA" id="ARBA00023136"/>
    </source>
</evidence>
<dbReference type="EMBL" id="CP040330">
    <property type="protein sequence ID" value="QCS43846.1"/>
    <property type="molecule type" value="Genomic_DNA"/>
</dbReference>
<evidence type="ECO:0000256" key="1">
    <source>
        <dbReference type="ARBA" id="ARBA00004141"/>
    </source>
</evidence>
<keyword evidence="2 5" id="KW-0812">Transmembrane</keyword>
<organism evidence="7 8">
    <name type="scientific">Natrinema versiforme</name>
    <dbReference type="NCBI Taxonomy" id="88724"/>
    <lineage>
        <taxon>Archaea</taxon>
        <taxon>Methanobacteriati</taxon>
        <taxon>Methanobacteriota</taxon>
        <taxon>Stenosarchaea group</taxon>
        <taxon>Halobacteria</taxon>
        <taxon>Halobacteriales</taxon>
        <taxon>Natrialbaceae</taxon>
        <taxon>Natrinema</taxon>
    </lineage>
</organism>
<keyword evidence="4 5" id="KW-0472">Membrane</keyword>
<evidence type="ECO:0000256" key="5">
    <source>
        <dbReference type="SAM" id="Phobius"/>
    </source>
</evidence>
<protein>
    <submittedName>
        <fullName evidence="7">YIP1 family protein</fullName>
    </submittedName>
</protein>
<dbReference type="AlphaFoldDB" id="A0A4V1G023"/>
<feature type="transmembrane region" description="Helical" evidence="5">
    <location>
        <begin position="183"/>
        <end position="203"/>
    </location>
</feature>
<sequence length="206" mass="21409">MPPRTPLFDPGGYFSARENARRDGLLAFALFGASNLVFIYAVVRLVFDQVTGLPQGVRSQAFSIVIPMTAFSLVIAWLVVAAVMHWLGGSGSSTGTFGDALAVAGWAYVPDLLGLPLKYLFARSKIESLSIDATDPSQFAAEVEAVQAELGLALVPLLVQVVAVGWSVYVLAGGTAETHDVSLESAAGAAALIGIGSVTLTLVNGL</sequence>
<dbReference type="Proteomes" id="UP000302218">
    <property type="component" value="Chromosome"/>
</dbReference>
<proteinExistence type="predicted"/>
<evidence type="ECO:0000313" key="8">
    <source>
        <dbReference type="Proteomes" id="UP000302218"/>
    </source>
</evidence>
<evidence type="ECO:0000256" key="2">
    <source>
        <dbReference type="ARBA" id="ARBA00022692"/>
    </source>
</evidence>
<gene>
    <name evidence="7" type="ORF">FEJ81_16365</name>
</gene>
<feature type="transmembrane region" description="Helical" evidence="5">
    <location>
        <begin position="150"/>
        <end position="171"/>
    </location>
</feature>
<evidence type="ECO:0000256" key="3">
    <source>
        <dbReference type="ARBA" id="ARBA00022989"/>
    </source>
</evidence>
<feature type="transmembrane region" description="Helical" evidence="5">
    <location>
        <begin position="24"/>
        <end position="43"/>
    </location>
</feature>
<name>A0A4V1G023_9EURY</name>
<dbReference type="InterPro" id="IPR006977">
    <property type="entry name" value="Yip1_dom"/>
</dbReference>
<evidence type="ECO:0000313" key="7">
    <source>
        <dbReference type="EMBL" id="QCS43846.1"/>
    </source>
</evidence>
<dbReference type="GeneID" id="40266880"/>
<dbReference type="OrthoDB" id="116519at2157"/>
<feature type="domain" description="Yip1" evidence="6">
    <location>
        <begin position="7"/>
        <end position="199"/>
    </location>
</feature>
<dbReference type="KEGG" id="nvr:FEJ81_16365"/>
<keyword evidence="3 5" id="KW-1133">Transmembrane helix</keyword>
<dbReference type="RefSeq" id="WP_138246297.1">
    <property type="nucleotide sequence ID" value="NZ_CP040330.1"/>
</dbReference>
<dbReference type="GO" id="GO:0016020">
    <property type="term" value="C:membrane"/>
    <property type="evidence" value="ECO:0007669"/>
    <property type="project" value="UniProtKB-SubCell"/>
</dbReference>
<dbReference type="Pfam" id="PF04893">
    <property type="entry name" value="Yip1"/>
    <property type="match status" value="1"/>
</dbReference>
<comment type="subcellular location">
    <subcellularLocation>
        <location evidence="1">Membrane</location>
        <topology evidence="1">Multi-pass membrane protein</topology>
    </subcellularLocation>
</comment>
<reference evidence="8" key="1">
    <citation type="submission" date="2019-05" db="EMBL/GenBank/DDBJ databases">
        <title>Genome sequence and methylation pattern of the halophilic Archaeon Natrinema versiforme BOL5-4.</title>
        <authorList>
            <person name="DasSarma P."/>
            <person name="Anton B.P."/>
            <person name="DasSarma S.L."/>
            <person name="Martinez F.L."/>
            <person name="Guzman D."/>
            <person name="Roberts R.J."/>
            <person name="DasSarma S."/>
        </authorList>
    </citation>
    <scope>NUCLEOTIDE SEQUENCE [LARGE SCALE GENOMIC DNA]</scope>
    <source>
        <strain evidence="8">BOL5-4</strain>
    </source>
</reference>